<organism evidence="1 2">
    <name type="scientific">Paenibacillus cisolokensis</name>
    <dbReference type="NCBI Taxonomy" id="1658519"/>
    <lineage>
        <taxon>Bacteria</taxon>
        <taxon>Bacillati</taxon>
        <taxon>Bacillota</taxon>
        <taxon>Bacilli</taxon>
        <taxon>Bacillales</taxon>
        <taxon>Paenibacillaceae</taxon>
        <taxon>Paenibacillus</taxon>
    </lineage>
</organism>
<sequence length="49" mass="5254">MAAAGSPFAVILPSPLLTAAIGLSERFRDAFRLMVERAAANARKRPDRA</sequence>
<reference evidence="1 2" key="1">
    <citation type="submission" date="2021-04" db="EMBL/GenBank/DDBJ databases">
        <title>Draft genome sequence of Paenibacillus cisolokensis, LC2-13A.</title>
        <authorList>
            <person name="Uke A."/>
            <person name="Chhe C."/>
            <person name="Baramee S."/>
            <person name="Kosugi A."/>
        </authorList>
    </citation>
    <scope>NUCLEOTIDE SEQUENCE [LARGE SCALE GENOMIC DNA]</scope>
    <source>
        <strain evidence="1 2">LC2-13A</strain>
    </source>
</reference>
<evidence type="ECO:0000313" key="1">
    <source>
        <dbReference type="EMBL" id="GIQ62091.1"/>
    </source>
</evidence>
<gene>
    <name evidence="1" type="ORF">PACILC2_06590</name>
</gene>
<comment type="caution">
    <text evidence="1">The sequence shown here is derived from an EMBL/GenBank/DDBJ whole genome shotgun (WGS) entry which is preliminary data.</text>
</comment>
<accession>A0ABQ4N1P0</accession>
<keyword evidence="2" id="KW-1185">Reference proteome</keyword>
<dbReference type="Proteomes" id="UP000680304">
    <property type="component" value="Unassembled WGS sequence"/>
</dbReference>
<dbReference type="EMBL" id="BOVJ01000019">
    <property type="protein sequence ID" value="GIQ62091.1"/>
    <property type="molecule type" value="Genomic_DNA"/>
</dbReference>
<proteinExistence type="predicted"/>
<protein>
    <submittedName>
        <fullName evidence="1">Uncharacterized protein</fullName>
    </submittedName>
</protein>
<evidence type="ECO:0000313" key="2">
    <source>
        <dbReference type="Proteomes" id="UP000680304"/>
    </source>
</evidence>
<name>A0ABQ4N1P0_9BACL</name>